<dbReference type="EMBL" id="DQIR01157897">
    <property type="protein sequence ID" value="HDB13374.1"/>
    <property type="molecule type" value="Transcribed_RNA"/>
</dbReference>
<dbReference type="SMART" id="SM00513">
    <property type="entry name" value="SAP"/>
    <property type="match status" value="1"/>
</dbReference>
<dbReference type="InterPro" id="IPR003034">
    <property type="entry name" value="SAP_dom"/>
</dbReference>
<evidence type="ECO:0000259" key="3">
    <source>
        <dbReference type="PROSITE" id="PS50800"/>
    </source>
</evidence>
<accession>A0A480PSI0</accession>
<feature type="region of interest" description="Disordered" evidence="2">
    <location>
        <begin position="65"/>
        <end position="139"/>
    </location>
</feature>
<feature type="compositionally biased region" description="Pro residues" evidence="2">
    <location>
        <begin position="125"/>
        <end position="136"/>
    </location>
</feature>
<evidence type="ECO:0000313" key="4">
    <source>
        <dbReference type="EMBL" id="HDB13374.1"/>
    </source>
</evidence>
<dbReference type="EMBL" id="DQIR01156236">
    <property type="protein sequence ID" value="HDB11713.1"/>
    <property type="molecule type" value="Transcribed_RNA"/>
</dbReference>
<dbReference type="PROSITE" id="PS50800">
    <property type="entry name" value="SAP"/>
    <property type="match status" value="1"/>
</dbReference>
<dbReference type="AlphaFoldDB" id="A0A480PSI0"/>
<feature type="domain" description="SAP" evidence="3">
    <location>
        <begin position="24"/>
        <end position="58"/>
    </location>
</feature>
<protein>
    <submittedName>
        <fullName evidence="4">Splicing factor 3B subunit 2 isoform X1-like</fullName>
    </submittedName>
</protein>
<dbReference type="Pfam" id="PF02037">
    <property type="entry name" value="SAP"/>
    <property type="match status" value="1"/>
</dbReference>
<evidence type="ECO:0000256" key="2">
    <source>
        <dbReference type="SAM" id="MobiDB-lite"/>
    </source>
</evidence>
<feature type="compositionally biased region" description="Pro residues" evidence="2">
    <location>
        <begin position="91"/>
        <end position="114"/>
    </location>
</feature>
<feature type="region of interest" description="Disordered" evidence="2">
    <location>
        <begin position="1"/>
        <end position="25"/>
    </location>
</feature>
<evidence type="ECO:0000256" key="1">
    <source>
        <dbReference type="SAM" id="Coils"/>
    </source>
</evidence>
<name>A0A480PSI0_PIG</name>
<organism evidence="4">
    <name type="scientific">Sus scrofa</name>
    <name type="common">Pig</name>
    <dbReference type="NCBI Taxonomy" id="9823"/>
    <lineage>
        <taxon>Eukaryota</taxon>
        <taxon>Metazoa</taxon>
        <taxon>Chordata</taxon>
        <taxon>Craniata</taxon>
        <taxon>Vertebrata</taxon>
        <taxon>Euteleostomi</taxon>
        <taxon>Mammalia</taxon>
        <taxon>Eutheria</taxon>
        <taxon>Laurasiatheria</taxon>
        <taxon>Artiodactyla</taxon>
        <taxon>Suina</taxon>
        <taxon>Suidae</taxon>
        <taxon>Sus</taxon>
    </lineage>
</organism>
<feature type="compositionally biased region" description="Basic and acidic residues" evidence="2">
    <location>
        <begin position="227"/>
        <end position="237"/>
    </location>
</feature>
<reference evidence="4" key="1">
    <citation type="journal article" date="2019" name="PeerJ">
        <title>Genes of the pig, Sus scrofa, reconstructed with EvidentialGene.</title>
        <authorList>
            <person name="Gilbert D.G."/>
        </authorList>
    </citation>
    <scope>NUCLEOTIDE SEQUENCE</scope>
</reference>
<keyword evidence="1" id="KW-0175">Coiled coil</keyword>
<proteinExistence type="predicted"/>
<sequence>MAAEHPEPPKGELQLPPPPPPGHYGAWAAQELQAKLAEIGAPIQGSREELVERLQTYTRQTGIVLSRPVLRGEDGDKAAPPPMSAQLSGIPMPPPPMGLPPLQPPPPPPPPPPGLGLGFPMAVGPRPPNLGPPPPLRVGEPVALSEEERLKLAQQQAALLMQQEERAKQQGDHSLKEHELLEQQKRAAVLLEQERQQEIAKMGTPVPRPPQDLGQIGVRPPLGARGKALEGKGKEGD</sequence>
<feature type="region of interest" description="Disordered" evidence="2">
    <location>
        <begin position="201"/>
        <end position="237"/>
    </location>
</feature>
<feature type="compositionally biased region" description="Basic and acidic residues" evidence="2">
    <location>
        <begin position="1"/>
        <end position="10"/>
    </location>
</feature>
<feature type="coiled-coil region" evidence="1">
    <location>
        <begin position="143"/>
        <end position="201"/>
    </location>
</feature>